<dbReference type="Pfam" id="PF09209">
    <property type="entry name" value="CecR_C"/>
    <property type="match status" value="1"/>
</dbReference>
<keyword evidence="4" id="KW-0804">Transcription</keyword>
<dbReference type="RefSeq" id="WP_188706450.1">
    <property type="nucleotide sequence ID" value="NZ_BMIG01000002.1"/>
</dbReference>
<dbReference type="GO" id="GO:0003700">
    <property type="term" value="F:DNA-binding transcription factor activity"/>
    <property type="evidence" value="ECO:0007669"/>
    <property type="project" value="TreeGrafter"/>
</dbReference>
<dbReference type="PROSITE" id="PS50977">
    <property type="entry name" value="HTH_TETR_2"/>
    <property type="match status" value="1"/>
</dbReference>
<dbReference type="PROSITE" id="PS01081">
    <property type="entry name" value="HTH_TETR_1"/>
    <property type="match status" value="1"/>
</dbReference>
<dbReference type="PANTHER" id="PTHR30055">
    <property type="entry name" value="HTH-TYPE TRANSCRIPTIONAL REGULATOR RUTR"/>
    <property type="match status" value="1"/>
</dbReference>
<evidence type="ECO:0000256" key="2">
    <source>
        <dbReference type="ARBA" id="ARBA00023015"/>
    </source>
</evidence>
<proteinExistence type="predicted"/>
<accession>A0A916S868</accession>
<dbReference type="InterPro" id="IPR023772">
    <property type="entry name" value="DNA-bd_HTH_TetR-type_CS"/>
</dbReference>
<protein>
    <submittedName>
        <fullName evidence="8">TetR family transcriptional regulator</fullName>
    </submittedName>
</protein>
<evidence type="ECO:0000256" key="4">
    <source>
        <dbReference type="ARBA" id="ARBA00023163"/>
    </source>
</evidence>
<keyword evidence="2" id="KW-0805">Transcription regulation</keyword>
<keyword evidence="3 5" id="KW-0238">DNA-binding</keyword>
<feature type="DNA-binding region" description="H-T-H motif" evidence="5">
    <location>
        <begin position="49"/>
        <end position="68"/>
    </location>
</feature>
<reference evidence="8" key="2">
    <citation type="submission" date="2020-09" db="EMBL/GenBank/DDBJ databases">
        <authorList>
            <person name="Sun Q."/>
            <person name="Zhou Y."/>
        </authorList>
    </citation>
    <scope>NUCLEOTIDE SEQUENCE</scope>
    <source>
        <strain evidence="8">CGMCC 1.15322</strain>
    </source>
</reference>
<feature type="compositionally biased region" description="Basic and acidic residues" evidence="6">
    <location>
        <begin position="16"/>
        <end position="25"/>
    </location>
</feature>
<evidence type="ECO:0000313" key="8">
    <source>
        <dbReference type="EMBL" id="GGA88039.1"/>
    </source>
</evidence>
<evidence type="ECO:0000256" key="6">
    <source>
        <dbReference type="SAM" id="MobiDB-lite"/>
    </source>
</evidence>
<sequence>MKTALLAASPAGNRSQDTRKQRSDGAEARAHLLLTALRLFAEKGFSKTSTRDIAQAAGANVAAISYYFGDKAGLYRSVFTEPLGVPCDDISRYQPAHLSLREALEGFIAGFLEPLKQGDMAQQITRLHFREMLEPTGLWAEQINNNIKPAHVALTEVLGRHLRVTKIDDDVHRLAFSIAALAMQMFISRDVIENVRPQLIATPKAIDLWAIRLADFAEAMIAVEAARRRLPVDKKKTS</sequence>
<evidence type="ECO:0000313" key="9">
    <source>
        <dbReference type="Proteomes" id="UP000620596"/>
    </source>
</evidence>
<keyword evidence="1" id="KW-0678">Repressor</keyword>
<dbReference type="Gene3D" id="1.10.10.60">
    <property type="entry name" value="Homeodomain-like"/>
    <property type="match status" value="1"/>
</dbReference>
<dbReference type="InterPro" id="IPR036271">
    <property type="entry name" value="Tet_transcr_reg_TetR-rel_C_sf"/>
</dbReference>
<dbReference type="AlphaFoldDB" id="A0A916S868"/>
<name>A0A916S868_9BURK</name>
<dbReference type="SUPFAM" id="SSF48498">
    <property type="entry name" value="Tetracyclin repressor-like, C-terminal domain"/>
    <property type="match status" value="1"/>
</dbReference>
<dbReference type="GO" id="GO:0000976">
    <property type="term" value="F:transcription cis-regulatory region binding"/>
    <property type="evidence" value="ECO:0007669"/>
    <property type="project" value="TreeGrafter"/>
</dbReference>
<dbReference type="SUPFAM" id="SSF46689">
    <property type="entry name" value="Homeodomain-like"/>
    <property type="match status" value="1"/>
</dbReference>
<dbReference type="EMBL" id="BMIG01000002">
    <property type="protein sequence ID" value="GGA88039.1"/>
    <property type="molecule type" value="Genomic_DNA"/>
</dbReference>
<keyword evidence="9" id="KW-1185">Reference proteome</keyword>
<gene>
    <name evidence="8" type="ORF">GCM10011496_05960</name>
</gene>
<dbReference type="Proteomes" id="UP000620596">
    <property type="component" value="Unassembled WGS sequence"/>
</dbReference>
<evidence type="ECO:0000259" key="7">
    <source>
        <dbReference type="PROSITE" id="PS50977"/>
    </source>
</evidence>
<evidence type="ECO:0000256" key="5">
    <source>
        <dbReference type="PROSITE-ProRule" id="PRU00335"/>
    </source>
</evidence>
<feature type="region of interest" description="Disordered" evidence="6">
    <location>
        <begin position="1"/>
        <end position="25"/>
    </location>
</feature>
<dbReference type="InterPro" id="IPR015292">
    <property type="entry name" value="Tscrpt_reg_YbiH_C"/>
</dbReference>
<dbReference type="PANTHER" id="PTHR30055:SF234">
    <property type="entry name" value="HTH-TYPE TRANSCRIPTIONAL REGULATOR BETI"/>
    <property type="match status" value="1"/>
</dbReference>
<feature type="domain" description="HTH tetR-type" evidence="7">
    <location>
        <begin position="26"/>
        <end position="86"/>
    </location>
</feature>
<dbReference type="Gene3D" id="1.10.357.10">
    <property type="entry name" value="Tetracycline Repressor, domain 2"/>
    <property type="match status" value="1"/>
</dbReference>
<dbReference type="PRINTS" id="PR00455">
    <property type="entry name" value="HTHTETR"/>
</dbReference>
<evidence type="ECO:0000256" key="3">
    <source>
        <dbReference type="ARBA" id="ARBA00023125"/>
    </source>
</evidence>
<reference evidence="8" key="1">
    <citation type="journal article" date="2014" name="Int. J. Syst. Evol. Microbiol.">
        <title>Complete genome sequence of Corynebacterium casei LMG S-19264T (=DSM 44701T), isolated from a smear-ripened cheese.</title>
        <authorList>
            <consortium name="US DOE Joint Genome Institute (JGI-PGF)"/>
            <person name="Walter F."/>
            <person name="Albersmeier A."/>
            <person name="Kalinowski J."/>
            <person name="Ruckert C."/>
        </authorList>
    </citation>
    <scope>NUCLEOTIDE SEQUENCE</scope>
    <source>
        <strain evidence="8">CGMCC 1.15322</strain>
    </source>
</reference>
<evidence type="ECO:0000256" key="1">
    <source>
        <dbReference type="ARBA" id="ARBA00022491"/>
    </source>
</evidence>
<dbReference type="InterPro" id="IPR009057">
    <property type="entry name" value="Homeodomain-like_sf"/>
</dbReference>
<dbReference type="Pfam" id="PF00440">
    <property type="entry name" value="TetR_N"/>
    <property type="match status" value="1"/>
</dbReference>
<comment type="caution">
    <text evidence="8">The sequence shown here is derived from an EMBL/GenBank/DDBJ whole genome shotgun (WGS) entry which is preliminary data.</text>
</comment>
<organism evidence="8 9">
    <name type="scientific">Polaromonas eurypsychrophila</name>
    <dbReference type="NCBI Taxonomy" id="1614635"/>
    <lineage>
        <taxon>Bacteria</taxon>
        <taxon>Pseudomonadati</taxon>
        <taxon>Pseudomonadota</taxon>
        <taxon>Betaproteobacteria</taxon>
        <taxon>Burkholderiales</taxon>
        <taxon>Comamonadaceae</taxon>
        <taxon>Polaromonas</taxon>
    </lineage>
</organism>
<dbReference type="InterPro" id="IPR001647">
    <property type="entry name" value="HTH_TetR"/>
</dbReference>
<dbReference type="InterPro" id="IPR050109">
    <property type="entry name" value="HTH-type_TetR-like_transc_reg"/>
</dbReference>